<comment type="caution">
    <text evidence="2">The sequence shown here is derived from an EMBL/GenBank/DDBJ whole genome shotgun (WGS) entry which is preliminary data.</text>
</comment>
<keyword evidence="1" id="KW-0472">Membrane</keyword>
<evidence type="ECO:0008006" key="4">
    <source>
        <dbReference type="Google" id="ProtNLM"/>
    </source>
</evidence>
<evidence type="ECO:0000313" key="2">
    <source>
        <dbReference type="EMBL" id="MDY5169842.1"/>
    </source>
</evidence>
<feature type="transmembrane region" description="Helical" evidence="1">
    <location>
        <begin position="53"/>
        <end position="75"/>
    </location>
</feature>
<dbReference type="Proteomes" id="UP001276902">
    <property type="component" value="Unassembled WGS sequence"/>
</dbReference>
<protein>
    <recommendedName>
        <fullName evidence="4">ABC transporter permease</fullName>
    </recommendedName>
</protein>
<feature type="transmembrane region" description="Helical" evidence="1">
    <location>
        <begin position="96"/>
        <end position="122"/>
    </location>
</feature>
<evidence type="ECO:0000256" key="1">
    <source>
        <dbReference type="SAM" id="Phobius"/>
    </source>
</evidence>
<feature type="transmembrane region" description="Helical" evidence="1">
    <location>
        <begin position="235"/>
        <end position="252"/>
    </location>
</feature>
<keyword evidence="1" id="KW-0812">Transmembrane</keyword>
<reference evidence="2" key="1">
    <citation type="submission" date="2022-03" db="EMBL/GenBank/DDBJ databases">
        <title>First case of bacteraemia caused by Dielma fastidiosa in a patient hospitalised with diverticulitis.</title>
        <authorList>
            <person name="Forman-Ankjaer B."/>
            <person name="Hvid-Jensen F."/>
            <person name="Kobel C.M."/>
            <person name="Greve T."/>
        </authorList>
    </citation>
    <scope>NUCLEOTIDE SEQUENCE</scope>
    <source>
        <strain evidence="2">AUH_DF_2021</strain>
    </source>
</reference>
<accession>A0AB35UV75</accession>
<feature type="transmembrane region" description="Helical" evidence="1">
    <location>
        <begin position="20"/>
        <end position="41"/>
    </location>
</feature>
<feature type="transmembrane region" description="Helical" evidence="1">
    <location>
        <begin position="296"/>
        <end position="316"/>
    </location>
</feature>
<feature type="transmembrane region" description="Helical" evidence="1">
    <location>
        <begin position="328"/>
        <end position="345"/>
    </location>
</feature>
<dbReference type="RefSeq" id="WP_320885133.1">
    <property type="nucleotide sequence ID" value="NZ_BAABZA010000001.1"/>
</dbReference>
<dbReference type="AlphaFoldDB" id="A0AB35UV75"/>
<name>A0AB35UV75_9FIRM</name>
<gene>
    <name evidence="2" type="ORF">MQE39_17120</name>
</gene>
<evidence type="ECO:0000313" key="3">
    <source>
        <dbReference type="Proteomes" id="UP001276902"/>
    </source>
</evidence>
<dbReference type="EMBL" id="JALDAW010000023">
    <property type="protein sequence ID" value="MDY5169842.1"/>
    <property type="molecule type" value="Genomic_DNA"/>
</dbReference>
<sequence length="478" mass="55661">MYKTVTNYYLSILKRQKKLLFLYTVIGFVAFPMVALISTNYDGGRGIYEYSILMYAIFMGACALIMPIVINKFMLNKRSVDTYFSLPISRKHLFDVHFFAGLTCIYVPLLLNYLIGILLLTFRYGFYSFTLHSLLGLFGIIVITMAIYSINTLIVTKANNMIDSAILIAAYVVLPFMLYVCSMSFVNQFTVGFTDSMFDFGIMLNFLSPFTILNDFVSSFNDFIRTYTTALEYNLLWIAYEALIIVGFYFWAVNVFKKRKGEDSEQVSNDFFTYPLVVNLSSVLLLSMYIIDITDIILTITIVVITFILYLIMHFISRRSMKVTPQLIIKYFVILAAFNVFAFAAKETYFFGINLQTPNVDQFTKLEVSYYDYDNDWNGKDNEYEAVILLSNMNKDEEKFVNDILDLQKVAAEEKKNHIGNSYYYVEDSIYLRVAFKMNDDDYDHYYRFNLPREDYGDLLESKCFKVMNYGYDTEIVD</sequence>
<keyword evidence="1" id="KW-1133">Transmembrane helix</keyword>
<feature type="transmembrane region" description="Helical" evidence="1">
    <location>
        <begin position="166"/>
        <end position="186"/>
    </location>
</feature>
<feature type="transmembrane region" description="Helical" evidence="1">
    <location>
        <begin position="134"/>
        <end position="154"/>
    </location>
</feature>
<organism evidence="2 3">
    <name type="scientific">Dielma fastidiosa</name>
    <dbReference type="NCBI Taxonomy" id="1034346"/>
    <lineage>
        <taxon>Bacteria</taxon>
        <taxon>Bacillati</taxon>
        <taxon>Bacillota</taxon>
        <taxon>Erysipelotrichia</taxon>
        <taxon>Erysipelotrichales</taxon>
        <taxon>Erysipelotrichaceae</taxon>
        <taxon>Dielma</taxon>
    </lineage>
</organism>
<proteinExistence type="predicted"/>